<dbReference type="GO" id="GO:0003755">
    <property type="term" value="F:peptidyl-prolyl cis-trans isomerase activity"/>
    <property type="evidence" value="ECO:0007669"/>
    <property type="project" value="InterPro"/>
</dbReference>
<name>A0A3B1B9D4_9ZZZZ</name>
<dbReference type="Gene3D" id="1.10.4030.10">
    <property type="entry name" value="Porin chaperone SurA, peptide-binding domain"/>
    <property type="match status" value="1"/>
</dbReference>
<protein>
    <recommendedName>
        <fullName evidence="2">PpiC domain-containing protein</fullName>
    </recommendedName>
</protein>
<dbReference type="PROSITE" id="PS50198">
    <property type="entry name" value="PPIC_PPIASE_2"/>
    <property type="match status" value="1"/>
</dbReference>
<feature type="domain" description="PpiC" evidence="2">
    <location>
        <begin position="210"/>
        <end position="311"/>
    </location>
</feature>
<accession>A0A3B1B9D4</accession>
<dbReference type="PANTHER" id="PTHR47245:SF2">
    <property type="entry name" value="PEPTIDYL-PROLYL CIS-TRANS ISOMERASE HP_0175-RELATED"/>
    <property type="match status" value="1"/>
</dbReference>
<dbReference type="Pfam" id="PF00639">
    <property type="entry name" value="Rotamase"/>
    <property type="match status" value="1"/>
</dbReference>
<keyword evidence="1" id="KW-0812">Transmembrane</keyword>
<evidence type="ECO:0000259" key="2">
    <source>
        <dbReference type="PROSITE" id="PS50198"/>
    </source>
</evidence>
<evidence type="ECO:0000313" key="3">
    <source>
        <dbReference type="EMBL" id="VAX08563.1"/>
    </source>
</evidence>
<gene>
    <name evidence="3" type="ORF">MNBD_GAMMA25-822</name>
</gene>
<evidence type="ECO:0000256" key="1">
    <source>
        <dbReference type="SAM" id="Phobius"/>
    </source>
</evidence>
<dbReference type="AlphaFoldDB" id="A0A3B1B9D4"/>
<dbReference type="InterPro" id="IPR023058">
    <property type="entry name" value="PPIase_PpiC_CS"/>
</dbReference>
<dbReference type="PROSITE" id="PS01096">
    <property type="entry name" value="PPIC_PPIASE_1"/>
    <property type="match status" value="1"/>
</dbReference>
<organism evidence="3">
    <name type="scientific">hydrothermal vent metagenome</name>
    <dbReference type="NCBI Taxonomy" id="652676"/>
    <lineage>
        <taxon>unclassified sequences</taxon>
        <taxon>metagenomes</taxon>
        <taxon>ecological metagenomes</taxon>
    </lineage>
</organism>
<keyword evidence="1" id="KW-1133">Transmembrane helix</keyword>
<reference evidence="3" key="1">
    <citation type="submission" date="2018-06" db="EMBL/GenBank/DDBJ databases">
        <authorList>
            <person name="Zhirakovskaya E."/>
        </authorList>
    </citation>
    <scope>NUCLEOTIDE SEQUENCE</scope>
</reference>
<dbReference type="PANTHER" id="PTHR47245">
    <property type="entry name" value="PEPTIDYLPROLYL ISOMERASE"/>
    <property type="match status" value="1"/>
</dbReference>
<keyword evidence="1" id="KW-0472">Membrane</keyword>
<sequence>MVMGVTMGQFILNGLKINKVPGVRLQANYFSSRLIGQIVLPGLFLCLIFYTANADARLKLEKMDDAVYAYVGEQAISLDEYKQSLQGAVKGKFYHGKIPEGKMEEVQRDTGKELITNILMLQEAQRRKYTADKKYVEETLAATVKNYEQQYGNSEKWPEYKARFVPNLKAHLEKKNIVEKLEEDIKKAPVASVENSKQYYFDNKEKFTSPEQLRVSVILLQVMPSSPVAAWDEAMAEGVKIYKKLQNGSDFSELAKLHSADASAENGGDLGYLHKGMLAKKIQDVIDDMKSGETSKPMEVLRGITIFRLEDRKEPVLNSFEKVKDRAGRLWQREQAGKAKDEFIKNLWDSSEVRVNTKYYKEEMVKPAVN</sequence>
<dbReference type="InterPro" id="IPR050245">
    <property type="entry name" value="PrsA_foldase"/>
</dbReference>
<dbReference type="SUPFAM" id="SSF109998">
    <property type="entry name" value="Triger factor/SurA peptide-binding domain-like"/>
    <property type="match status" value="1"/>
</dbReference>
<feature type="transmembrane region" description="Helical" evidence="1">
    <location>
        <begin position="34"/>
        <end position="53"/>
    </location>
</feature>
<dbReference type="EMBL" id="UOFY01000028">
    <property type="protein sequence ID" value="VAX08563.1"/>
    <property type="molecule type" value="Genomic_DNA"/>
</dbReference>
<dbReference type="InterPro" id="IPR000297">
    <property type="entry name" value="PPIase_PpiC"/>
</dbReference>
<proteinExistence type="predicted"/>
<dbReference type="SUPFAM" id="SSF54534">
    <property type="entry name" value="FKBP-like"/>
    <property type="match status" value="1"/>
</dbReference>
<dbReference type="InterPro" id="IPR046357">
    <property type="entry name" value="PPIase_dom_sf"/>
</dbReference>
<dbReference type="Gene3D" id="3.10.50.40">
    <property type="match status" value="1"/>
</dbReference>
<dbReference type="InterPro" id="IPR027304">
    <property type="entry name" value="Trigger_fact/SurA_dom_sf"/>
</dbReference>